<evidence type="ECO:0000256" key="1">
    <source>
        <dbReference type="ARBA" id="ARBA00004533"/>
    </source>
</evidence>
<evidence type="ECO:0000313" key="10">
    <source>
        <dbReference type="Proteomes" id="UP000287502"/>
    </source>
</evidence>
<dbReference type="Proteomes" id="UP000287502">
    <property type="component" value="Chromosome"/>
</dbReference>
<feature type="transmembrane region" description="Helical" evidence="7">
    <location>
        <begin position="21"/>
        <end position="42"/>
    </location>
</feature>
<keyword evidence="4 7" id="KW-0812">Transmembrane</keyword>
<feature type="domain" description="Mce/MlaD" evidence="8">
    <location>
        <begin position="883"/>
        <end position="942"/>
    </location>
</feature>
<feature type="domain" description="Mce/MlaD" evidence="8">
    <location>
        <begin position="49"/>
        <end position="140"/>
    </location>
</feature>
<evidence type="ECO:0000256" key="3">
    <source>
        <dbReference type="ARBA" id="ARBA00022519"/>
    </source>
</evidence>
<proteinExistence type="predicted"/>
<name>A0A3R5V0T6_9BACT</name>
<dbReference type="PANTHER" id="PTHR30462:SF0">
    <property type="entry name" value="INTERMEMBRANE TRANSPORT PROTEIN YEBT"/>
    <property type="match status" value="1"/>
</dbReference>
<dbReference type="KEGG" id="gtl:EP073_13615"/>
<keyword evidence="3" id="KW-0997">Cell inner membrane</keyword>
<keyword evidence="2" id="KW-1003">Cell membrane</keyword>
<reference evidence="9 10" key="1">
    <citation type="submission" date="2019-01" db="EMBL/GenBank/DDBJ databases">
        <title>Geovibrio thiophilus DSM 11263, complete genome.</title>
        <authorList>
            <person name="Spring S."/>
            <person name="Bunk B."/>
            <person name="Sproer C."/>
        </authorList>
    </citation>
    <scope>NUCLEOTIDE SEQUENCE [LARGE SCALE GENOMIC DNA]</scope>
    <source>
        <strain evidence="9 10">DSM 11263</strain>
    </source>
</reference>
<evidence type="ECO:0000256" key="7">
    <source>
        <dbReference type="SAM" id="Phobius"/>
    </source>
</evidence>
<evidence type="ECO:0000256" key="5">
    <source>
        <dbReference type="ARBA" id="ARBA00022989"/>
    </source>
</evidence>
<evidence type="ECO:0000256" key="6">
    <source>
        <dbReference type="ARBA" id="ARBA00023136"/>
    </source>
</evidence>
<organism evidence="9 10">
    <name type="scientific">Geovibrio thiophilus</name>
    <dbReference type="NCBI Taxonomy" id="139438"/>
    <lineage>
        <taxon>Bacteria</taxon>
        <taxon>Pseudomonadati</taxon>
        <taxon>Deferribacterota</taxon>
        <taxon>Deferribacteres</taxon>
        <taxon>Deferribacterales</taxon>
        <taxon>Geovibrionaceae</taxon>
        <taxon>Geovibrio</taxon>
    </lineage>
</organism>
<evidence type="ECO:0000256" key="4">
    <source>
        <dbReference type="ARBA" id="ARBA00022692"/>
    </source>
</evidence>
<dbReference type="PANTHER" id="PTHR30462">
    <property type="entry name" value="INTERMEMBRANE TRANSPORT PROTEIN PQIB-RELATED"/>
    <property type="match status" value="1"/>
</dbReference>
<protein>
    <submittedName>
        <fullName evidence="9">MCE family protein</fullName>
    </submittedName>
</protein>
<keyword evidence="5 7" id="KW-1133">Transmembrane helix</keyword>
<evidence type="ECO:0000256" key="2">
    <source>
        <dbReference type="ARBA" id="ARBA00022475"/>
    </source>
</evidence>
<sequence>MGQKGGTMSTNLPEGLKIRRGILSPVWLTPLLALCITLWLLYSGYVNLGKEIIIQFDSGSELVPEKTPVKYRGINVGKVKDVRIAESPDKVEAVVMLSKEAEILAREGMMFWIVKPRLGFNKITGLETLISGSYIEVQPPTFDMEKMSELAEQTYFIGLSEPPDTDLSEDALTLRLQTKSNQYLIKGVPVFFKGMNAGQVTGVKFDPKSGIYDVNISVNRDYKQYVTTSTAFWDVGGLELKFDAAGLSLESAPLASLISGGVSFDNPSGEPGAPVENGHLFSLYGSEEQSRLSENVITLRMKNSGGIKAGRTPVMFMGLPAGLVTDVSPSADYSEVNAHIRLNREYESFAGKDSRFVLVKPSFSVTGISGLSTVLTGVYIEVYPGGGEPASEFALSEYAPAKGETDGRRITLSASDKGSLDVMSGIYFRNIQIGHITDVRLIKNRSVEFDAVIYSGYANLAGEGLYFSRKEGLDLRLDSTGLTIDTPSLTALIRGGIEAEHFGRGTSSLNLYESSAEAKKAYYKDTGIKTVRLAAGTAEELAAGDALYFRGIKVGEIGGFSLNKSGSGILAEAFIYPEYTELVTPYSIFYKSGGISFEADAAGLRIQAPALKTAIGGGIAFFNPQERLLRCDNNTYTLFESRSDGEKAIALSGSGRSVTLTAANAVPPAEGADVYYRNMNAGTVTGVKPGRNGIPELTLFIKPEFARFLSDKTRFWLEGGMEFRADTSGFSFKSKPVKTYIEDAVYFDNFKKNSGTGVLYPDPKSAREADMAKIYVSFPYQVEIKRGAPLMSGKAEAGYAAGSVIKDGKTRTALLVHDEFTDGLTEGALFWTEGMKISADGIENLDSAVLGTKIAMKGGSGEAKTEFTALAEAPSPFEGKEGLRIRLLTPARHSLERGSPVYYRQMETGGVENIRLSADGRNVEVSVFIDEKYRRLVKNNSVFWNSGGVGTKINLFGVKVKTESLKTLLAGGISFATPDETGAQAENGEVFNLYADPKSSWLNWEPDLSETADKNN</sequence>
<evidence type="ECO:0000313" key="9">
    <source>
        <dbReference type="EMBL" id="QAR34399.1"/>
    </source>
</evidence>
<evidence type="ECO:0000259" key="8">
    <source>
        <dbReference type="Pfam" id="PF02470"/>
    </source>
</evidence>
<feature type="domain" description="Mce/MlaD" evidence="8">
    <location>
        <begin position="295"/>
        <end position="385"/>
    </location>
</feature>
<gene>
    <name evidence="9" type="ORF">EP073_13615</name>
</gene>
<dbReference type="AlphaFoldDB" id="A0A3R5V0T6"/>
<dbReference type="OrthoDB" id="9806984at2"/>
<dbReference type="InterPro" id="IPR051800">
    <property type="entry name" value="PqiA-PqiB_transport"/>
</dbReference>
<comment type="subcellular location">
    <subcellularLocation>
        <location evidence="1">Cell inner membrane</location>
    </subcellularLocation>
</comment>
<keyword evidence="6 7" id="KW-0472">Membrane</keyword>
<dbReference type="InterPro" id="IPR003399">
    <property type="entry name" value="Mce/MlaD"/>
</dbReference>
<dbReference type="Pfam" id="PF02470">
    <property type="entry name" value="MlaD"/>
    <property type="match status" value="3"/>
</dbReference>
<keyword evidence="10" id="KW-1185">Reference proteome</keyword>
<dbReference type="EMBL" id="CP035108">
    <property type="protein sequence ID" value="QAR34399.1"/>
    <property type="molecule type" value="Genomic_DNA"/>
</dbReference>
<accession>A0A3R5V0T6</accession>
<dbReference type="GO" id="GO:0005886">
    <property type="term" value="C:plasma membrane"/>
    <property type="evidence" value="ECO:0007669"/>
    <property type="project" value="UniProtKB-SubCell"/>
</dbReference>